<evidence type="ECO:0000313" key="2">
    <source>
        <dbReference type="EMBL" id="MBD2827324.1"/>
    </source>
</evidence>
<organism evidence="2">
    <name type="scientific">Streptomyces globisporus</name>
    <dbReference type="NCBI Taxonomy" id="1908"/>
    <lineage>
        <taxon>Bacteria</taxon>
        <taxon>Bacillati</taxon>
        <taxon>Actinomycetota</taxon>
        <taxon>Actinomycetes</taxon>
        <taxon>Kitasatosporales</taxon>
        <taxon>Streptomycetaceae</taxon>
        <taxon>Streptomyces</taxon>
    </lineage>
</organism>
<dbReference type="EMBL" id="JACWUS010000001">
    <property type="protein sequence ID" value="MBD2827324.1"/>
    <property type="molecule type" value="Genomic_DNA"/>
</dbReference>
<comment type="caution">
    <text evidence="2">The sequence shown here is derived from an EMBL/GenBank/DDBJ whole genome shotgun (WGS) entry which is preliminary data.</text>
</comment>
<dbReference type="AlphaFoldDB" id="A0A927BGR6"/>
<feature type="compositionally biased region" description="Low complexity" evidence="1">
    <location>
        <begin position="287"/>
        <end position="303"/>
    </location>
</feature>
<feature type="compositionally biased region" description="Pro residues" evidence="1">
    <location>
        <begin position="304"/>
        <end position="319"/>
    </location>
</feature>
<feature type="region of interest" description="Disordered" evidence="1">
    <location>
        <begin position="237"/>
        <end position="348"/>
    </location>
</feature>
<name>A0A927BGR6_STRGL</name>
<evidence type="ECO:0000256" key="1">
    <source>
        <dbReference type="SAM" id="MobiDB-lite"/>
    </source>
</evidence>
<reference evidence="2" key="1">
    <citation type="journal article" date="2020" name="PLoS ONE">
        <title>Isolation and characterization of Streptomyces bacteriophages and Streptomyces strains encoding biosynthetic arsenals: Streptomyces strains and phages for antibiotic discovery.</title>
        <authorList>
            <person name="Montano E.T."/>
            <person name="Nideffer J.F."/>
            <person name="Brumage L."/>
            <person name="Erb M."/>
            <person name="Derman A.I."/>
            <person name="Davis J.P."/>
            <person name="Estrada E."/>
            <person name="Fu S."/>
            <person name="Le D."/>
            <person name="Vuppala A."/>
            <person name="Tran C."/>
            <person name="Luterstein E."/>
            <person name="Lakkaraju S."/>
            <person name="Panchagnula S."/>
            <person name="Ren C."/>
            <person name="Doan J."/>
            <person name="Tran S."/>
            <person name="Soriano J."/>
            <person name="Fujita Y."/>
            <person name="Gutala P."/>
            <person name="Fujii Q."/>
            <person name="Lee M."/>
            <person name="Bui A."/>
            <person name="Villarreal C."/>
            <person name="Shing S.R."/>
            <person name="Kim S."/>
            <person name="Freeman D."/>
            <person name="Racha V."/>
            <person name="Ho A."/>
            <person name="Kumar P."/>
            <person name="Falah K."/>
            <person name="Dawson T."/>
            <person name="Enustun E."/>
            <person name="Prichard A."/>
            <person name="Gomez A."/>
            <person name="Khanna K."/>
            <person name="Trigg S."/>
            <person name="Fernandez L."/>
            <person name="Pogliano K."/>
            <person name="Pogliano J."/>
        </authorList>
    </citation>
    <scope>NUCLEOTIDE SEQUENCE</scope>
    <source>
        <strain evidence="2">QF2</strain>
    </source>
</reference>
<accession>A0A927BGR6</accession>
<gene>
    <name evidence="2" type="ORF">ID875_00555</name>
</gene>
<protein>
    <submittedName>
        <fullName evidence="2">Uncharacterized protein</fullName>
    </submittedName>
</protein>
<proteinExistence type="predicted"/>
<feature type="compositionally biased region" description="Low complexity" evidence="1">
    <location>
        <begin position="240"/>
        <end position="279"/>
    </location>
</feature>
<sequence>MRALHDVDPRMAAAWGLPANASAEAVAARLAELVQAGEITLDPSRTAAGLTDVMPGSWPVESPGTAPSLRISLHNPRPVTEAGDVAIDRVRRQNRTSAIASSAAGSFVLNQQGSYSLANGNRQVLGVTFPLAAQQPHALSSGGNASAFSFSRLRTGATSDPADRRIPRTYETLVDTVIEVNGPDGVRYVTGSSTTRLWERDVLGFGVTPPRPGPRIYDLPAILADQDADDLRDWASTRSPTCRTCWRTPSTSRTPRRSCGSRSAPTRTAPGWPAPCSSAPSPPPGPGSRSNSSSAPAGSCGSGPSPPTARSPTPPPPPTRHGRTWRTPSASTSTPYGRRRRPATERSA</sequence>